<dbReference type="GO" id="GO:0003677">
    <property type="term" value="F:DNA binding"/>
    <property type="evidence" value="ECO:0007669"/>
    <property type="project" value="UniProtKB-UniRule"/>
</dbReference>
<reference evidence="4 5" key="1">
    <citation type="submission" date="2020-02" db="EMBL/GenBank/DDBJ databases">
        <authorList>
            <person name="Gao J."/>
            <person name="Sun J."/>
        </authorList>
    </citation>
    <scope>NUCLEOTIDE SEQUENCE [LARGE SCALE GENOMIC DNA]</scope>
    <source>
        <strain evidence="4 5">7124</strain>
    </source>
</reference>
<comment type="caution">
    <text evidence="4">The sequence shown here is derived from an EMBL/GenBank/DDBJ whole genome shotgun (WGS) entry which is preliminary data.</text>
</comment>
<dbReference type="PANTHER" id="PTHR43479">
    <property type="entry name" value="ACREF/ENVCD OPERON REPRESSOR-RELATED"/>
    <property type="match status" value="1"/>
</dbReference>
<keyword evidence="5" id="KW-1185">Reference proteome</keyword>
<dbReference type="AlphaFoldDB" id="A0A6M1PDY6"/>
<dbReference type="RefSeq" id="WP_165094561.1">
    <property type="nucleotide sequence ID" value="NZ_JAAKGU010000001.1"/>
</dbReference>
<dbReference type="InterPro" id="IPR001647">
    <property type="entry name" value="HTH_TetR"/>
</dbReference>
<accession>A0A6M1PDY6</accession>
<sequence>MENAVKTDRRILRTKQSITKSFLELFSEKDFEQITINEIAERANVNRGTVYLHYNDKYDLLDKCIEDHINELISLCKKREATVNQGMVREPKPVFDYLRDNFPFFSAMFSNQRAFLFRDQLLDFISVNLMDKMERPDNEPVIDIELKAQFMASAFIGIVEWWIRHQMPHSTQFMADQVRNLFEKNQVYPKQENGDT</sequence>
<organism evidence="4 5">
    <name type="scientific">Paenibacillus apii</name>
    <dbReference type="NCBI Taxonomy" id="1850370"/>
    <lineage>
        <taxon>Bacteria</taxon>
        <taxon>Bacillati</taxon>
        <taxon>Bacillota</taxon>
        <taxon>Bacilli</taxon>
        <taxon>Bacillales</taxon>
        <taxon>Paenibacillaceae</taxon>
        <taxon>Paenibacillus</taxon>
    </lineage>
</organism>
<evidence type="ECO:0000313" key="5">
    <source>
        <dbReference type="Proteomes" id="UP000480151"/>
    </source>
</evidence>
<dbReference type="Pfam" id="PF14278">
    <property type="entry name" value="TetR_C_8"/>
    <property type="match status" value="1"/>
</dbReference>
<keyword evidence="1 2" id="KW-0238">DNA-binding</keyword>
<gene>
    <name evidence="4" type="ORF">G5B47_03935</name>
</gene>
<dbReference type="PANTHER" id="PTHR43479:SF7">
    <property type="entry name" value="TETR-FAMILY TRANSCRIPTIONAL REGULATOR"/>
    <property type="match status" value="1"/>
</dbReference>
<evidence type="ECO:0000259" key="3">
    <source>
        <dbReference type="PROSITE" id="PS50977"/>
    </source>
</evidence>
<evidence type="ECO:0000313" key="4">
    <source>
        <dbReference type="EMBL" id="NGM81559.1"/>
    </source>
</evidence>
<evidence type="ECO:0000256" key="1">
    <source>
        <dbReference type="ARBA" id="ARBA00023125"/>
    </source>
</evidence>
<name>A0A6M1PDY6_9BACL</name>
<proteinExistence type="predicted"/>
<dbReference type="InterPro" id="IPR050624">
    <property type="entry name" value="HTH-type_Tx_Regulator"/>
</dbReference>
<dbReference type="EMBL" id="JAAKGU010000001">
    <property type="protein sequence ID" value="NGM81559.1"/>
    <property type="molecule type" value="Genomic_DNA"/>
</dbReference>
<dbReference type="InterPro" id="IPR039532">
    <property type="entry name" value="TetR_C_Firmicutes"/>
</dbReference>
<feature type="domain" description="HTH tetR-type" evidence="3">
    <location>
        <begin position="12"/>
        <end position="72"/>
    </location>
</feature>
<protein>
    <submittedName>
        <fullName evidence="4">TetR/AcrR family transcriptional regulator</fullName>
    </submittedName>
</protein>
<dbReference type="InterPro" id="IPR009057">
    <property type="entry name" value="Homeodomain-like_sf"/>
</dbReference>
<dbReference type="PRINTS" id="PR00455">
    <property type="entry name" value="HTHTETR"/>
</dbReference>
<dbReference type="SUPFAM" id="SSF46689">
    <property type="entry name" value="Homeodomain-like"/>
    <property type="match status" value="1"/>
</dbReference>
<dbReference type="Pfam" id="PF00440">
    <property type="entry name" value="TetR_N"/>
    <property type="match status" value="1"/>
</dbReference>
<dbReference type="Proteomes" id="UP000480151">
    <property type="component" value="Unassembled WGS sequence"/>
</dbReference>
<evidence type="ECO:0000256" key="2">
    <source>
        <dbReference type="PROSITE-ProRule" id="PRU00335"/>
    </source>
</evidence>
<dbReference type="PROSITE" id="PS50977">
    <property type="entry name" value="HTH_TETR_2"/>
    <property type="match status" value="1"/>
</dbReference>
<feature type="DNA-binding region" description="H-T-H motif" evidence="2">
    <location>
        <begin position="35"/>
        <end position="54"/>
    </location>
</feature>
<dbReference type="Gene3D" id="1.10.357.10">
    <property type="entry name" value="Tetracycline Repressor, domain 2"/>
    <property type="match status" value="1"/>
</dbReference>